<dbReference type="GO" id="GO:0043138">
    <property type="term" value="F:3'-5' DNA helicase activity"/>
    <property type="evidence" value="ECO:0007669"/>
    <property type="project" value="TreeGrafter"/>
</dbReference>
<keyword evidence="5" id="KW-0347">Helicase</keyword>
<dbReference type="OrthoDB" id="164902at2759"/>
<dbReference type="GO" id="GO:0036297">
    <property type="term" value="P:interstrand cross-link repair"/>
    <property type="evidence" value="ECO:0007669"/>
    <property type="project" value="TreeGrafter"/>
</dbReference>
<evidence type="ECO:0000256" key="5">
    <source>
        <dbReference type="ARBA" id="ARBA00022806"/>
    </source>
</evidence>
<evidence type="ECO:0000259" key="11">
    <source>
        <dbReference type="PROSITE" id="PS51194"/>
    </source>
</evidence>
<organism evidence="12 13">
    <name type="scientific">Mucor saturninus</name>
    <dbReference type="NCBI Taxonomy" id="64648"/>
    <lineage>
        <taxon>Eukaryota</taxon>
        <taxon>Fungi</taxon>
        <taxon>Fungi incertae sedis</taxon>
        <taxon>Mucoromycota</taxon>
        <taxon>Mucoromycotina</taxon>
        <taxon>Mucoromycetes</taxon>
        <taxon>Mucorales</taxon>
        <taxon>Mucorineae</taxon>
        <taxon>Mucoraceae</taxon>
        <taxon>Mucor</taxon>
    </lineage>
</organism>
<dbReference type="Proteomes" id="UP000603453">
    <property type="component" value="Unassembled WGS sequence"/>
</dbReference>
<comment type="function">
    <text evidence="8">ATP-dependent DNA helicase involved in DNA damage repair by homologous recombination and in genome maintenance. Capable of unwinding D-loops. Plays a role in limiting crossover recombinants during mitotic DNA double-strand break (DSB) repair. Component of a FANCM-MHF complex which promotes gene conversion at blocked replication forks, probably by reversal of the stalled fork.</text>
</comment>
<dbReference type="GO" id="GO:0005524">
    <property type="term" value="F:ATP binding"/>
    <property type="evidence" value="ECO:0007669"/>
    <property type="project" value="UniProtKB-UniRule"/>
</dbReference>
<comment type="subcellular location">
    <subcellularLocation>
        <location evidence="1 8">Nucleus</location>
    </subcellularLocation>
</comment>
<dbReference type="Pfam" id="PF00271">
    <property type="entry name" value="Helicase_C"/>
    <property type="match status" value="1"/>
</dbReference>
<dbReference type="Pfam" id="PF00270">
    <property type="entry name" value="DEAD"/>
    <property type="match status" value="1"/>
</dbReference>
<dbReference type="PROSITE" id="PS51194">
    <property type="entry name" value="HELICASE_CTER"/>
    <property type="match status" value="1"/>
</dbReference>
<dbReference type="PROSITE" id="PS51192">
    <property type="entry name" value="HELICASE_ATP_BIND_1"/>
    <property type="match status" value="1"/>
</dbReference>
<evidence type="ECO:0000259" key="10">
    <source>
        <dbReference type="PROSITE" id="PS51192"/>
    </source>
</evidence>
<dbReference type="PANTHER" id="PTHR14025:SF20">
    <property type="entry name" value="FANCONI ANEMIA GROUP M PROTEIN"/>
    <property type="match status" value="1"/>
</dbReference>
<evidence type="ECO:0000256" key="6">
    <source>
        <dbReference type="ARBA" id="ARBA00022840"/>
    </source>
</evidence>
<dbReference type="GO" id="GO:0016787">
    <property type="term" value="F:hydrolase activity"/>
    <property type="evidence" value="ECO:0007669"/>
    <property type="project" value="UniProtKB-KW"/>
</dbReference>
<evidence type="ECO:0000313" key="13">
    <source>
        <dbReference type="Proteomes" id="UP000603453"/>
    </source>
</evidence>
<evidence type="ECO:0000256" key="1">
    <source>
        <dbReference type="ARBA" id="ARBA00004123"/>
    </source>
</evidence>
<keyword evidence="3" id="KW-0547">Nucleotide-binding</keyword>
<name>A0A8H7RPE7_9FUNG</name>
<comment type="caution">
    <text evidence="12">The sequence shown here is derived from an EMBL/GenBank/DDBJ whole genome shotgun (WGS) entry which is preliminary data.</text>
</comment>
<evidence type="ECO:0000256" key="7">
    <source>
        <dbReference type="ARBA" id="ARBA00023242"/>
    </source>
</evidence>
<dbReference type="FunFam" id="3.40.50.300:FF:000861">
    <property type="entry name" value="Fanconi anemia, complementation group M"/>
    <property type="match status" value="1"/>
</dbReference>
<dbReference type="InterPro" id="IPR001650">
    <property type="entry name" value="Helicase_C-like"/>
</dbReference>
<dbReference type="Gene3D" id="3.40.50.300">
    <property type="entry name" value="P-loop containing nucleotide triphosphate hydrolases"/>
    <property type="match status" value="2"/>
</dbReference>
<evidence type="ECO:0000256" key="4">
    <source>
        <dbReference type="ARBA" id="ARBA00022801"/>
    </source>
</evidence>
<dbReference type="GO" id="GO:0005634">
    <property type="term" value="C:nucleus"/>
    <property type="evidence" value="ECO:0007669"/>
    <property type="project" value="UniProtKB-SubCell"/>
</dbReference>
<dbReference type="SMART" id="SM00487">
    <property type="entry name" value="DEXDc"/>
    <property type="match status" value="1"/>
</dbReference>
<evidence type="ECO:0000256" key="9">
    <source>
        <dbReference type="SAM" id="MobiDB-lite"/>
    </source>
</evidence>
<dbReference type="SUPFAM" id="SSF52540">
    <property type="entry name" value="P-loop containing nucleoside triphosphate hydrolases"/>
    <property type="match status" value="1"/>
</dbReference>
<feature type="region of interest" description="Disordered" evidence="9">
    <location>
        <begin position="1"/>
        <end position="25"/>
    </location>
</feature>
<feature type="domain" description="Helicase C-terminal" evidence="11">
    <location>
        <begin position="436"/>
        <end position="592"/>
    </location>
</feature>
<dbReference type="CDD" id="cd18033">
    <property type="entry name" value="DEXDc_FANCM"/>
    <property type="match status" value="1"/>
</dbReference>
<dbReference type="AlphaFoldDB" id="A0A8H7RPE7"/>
<sequence length="1052" mass="119834">MSLISTQEKRYNQLTRNDSEDEFGDDLNTSDLIQVATSVEQKYAAKISFIPEEDPTPPPALPEDTESFHPVDVENLRTWIYPINYPIRGYQLNIIQKALFNNTLVALPTGLGKTFIAAVVMFNYWRWYPNSKIIFMAPTRPLVTQQTEACFTICGLPLQDTVEISGQYAPVKRRDLWKRKRVFFSTPETVCNDIKNQACPTDKIVCVVVDEAHRATGKYAYTQVISELSKTNTHYRVLALTATPGSSLEAVQSVITNLNITNIQIRTEDSIDVREYSYSKSIESFIVPITYTQDAIGILPRIINEYTSQVYEPILQQLSKSPNTGIQPKAALNTNYGIQTKKKTFQVTSIGINKYLKSQIITNFLVAEQMSRAYDLLCQYGIVSFVEHMEGLQRDKKAQFKVSNHPSILRMLLVLKQEMVKPDFSTHPKMDVLVRILVSHFSNLKPDESSKVMIFSSYRCSVSEICKALNTHNPLIRACSFVGQAVGNSTLKGLKQSEQQEIIRKFKSNELNVIVSTSIGEEGLDIGEVDLIVCYDSQSSPIRMLQRMGRTGRKRQGKCILLLTETEQRKFSQAKDTYARVQNLISQGERLIYYQPSTSILPSHYKPTLRRKYIHVGEYRDFSSAKPRMLLGTELDGFIDNDTEKAFVQSFCNRYEQYTDMTQVLKKYWSNESLLKRLNSQVPLQSKVTKSHLVGHSKRTFDFVNLVQKMEERILHPGEDLKTTTSQTLLTIPAKSKASPSSTLNIPKKRSRYDDNVTDLAKFYKSDVFMPSQENDFETISFLQDIEDYISAERFIIDPEMPEMVVDTMDFVPSIDCSVVDSKYKDEKATKGKGLFKVKNMNRSSAEFNEKGGNAEPCLEKLIDKGKIKENEEFDEFDSFDIDARAWEQMLTDTMGNNDVKPDTKMTLKEDIRDNKSILDDDITLKRNISLDKGIALENENLLKSHVTMDKETSQQSNATVSLKHDIEKIDAKVQGNKSVTVLDIDAIYSSQNDDDDFGFDDFPLDELFLEEAKDSAFKFSARALELLDKRQNTIKRATGKFVPMSVISKYN</sequence>
<dbReference type="CDD" id="cd18801">
    <property type="entry name" value="SF2_C_FANCM_Hef"/>
    <property type="match status" value="1"/>
</dbReference>
<dbReference type="EMBL" id="JAEPRD010000003">
    <property type="protein sequence ID" value="KAG2213388.1"/>
    <property type="molecule type" value="Genomic_DNA"/>
</dbReference>
<gene>
    <name evidence="12" type="ORF">INT47_009061</name>
</gene>
<dbReference type="InterPro" id="IPR011545">
    <property type="entry name" value="DEAD/DEAH_box_helicase_dom"/>
</dbReference>
<accession>A0A8H7RPE7</accession>
<dbReference type="EC" id="3.6.4.12" evidence="8"/>
<evidence type="ECO:0000256" key="3">
    <source>
        <dbReference type="ARBA" id="ARBA00022741"/>
    </source>
</evidence>
<evidence type="ECO:0000256" key="2">
    <source>
        <dbReference type="ARBA" id="ARBA00009889"/>
    </source>
</evidence>
<dbReference type="InterPro" id="IPR044749">
    <property type="entry name" value="FANCM_DEXDc"/>
</dbReference>
<dbReference type="GO" id="GO:0045003">
    <property type="term" value="P:double-strand break repair via synthesis-dependent strand annealing"/>
    <property type="evidence" value="ECO:0007669"/>
    <property type="project" value="TreeGrafter"/>
</dbReference>
<comment type="subunit">
    <text evidence="8">Interacts with the MHF histone-fold complex to form the FANCM-MHF complex.</text>
</comment>
<comment type="catalytic activity">
    <reaction evidence="8">
        <text>ATP + H2O = ADP + phosphate + H(+)</text>
        <dbReference type="Rhea" id="RHEA:13065"/>
        <dbReference type="ChEBI" id="CHEBI:15377"/>
        <dbReference type="ChEBI" id="CHEBI:15378"/>
        <dbReference type="ChEBI" id="CHEBI:30616"/>
        <dbReference type="ChEBI" id="CHEBI:43474"/>
        <dbReference type="ChEBI" id="CHEBI:456216"/>
        <dbReference type="EC" id="3.6.4.12"/>
    </reaction>
</comment>
<proteinExistence type="inferred from homology"/>
<evidence type="ECO:0000256" key="8">
    <source>
        <dbReference type="RuleBase" id="RU367027"/>
    </source>
</evidence>
<keyword evidence="7" id="KW-0539">Nucleus</keyword>
<protein>
    <recommendedName>
        <fullName evidence="8">ATP-dependent DNA helicase</fullName>
        <ecNumber evidence="8">3.6.4.12</ecNumber>
    </recommendedName>
</protein>
<dbReference type="GO" id="GO:0000400">
    <property type="term" value="F:four-way junction DNA binding"/>
    <property type="evidence" value="ECO:0007669"/>
    <property type="project" value="TreeGrafter"/>
</dbReference>
<dbReference type="InterPro" id="IPR014001">
    <property type="entry name" value="Helicase_ATP-bd"/>
</dbReference>
<reference evidence="12" key="1">
    <citation type="submission" date="2020-12" db="EMBL/GenBank/DDBJ databases">
        <title>Metabolic potential, ecology and presence of endohyphal bacteria is reflected in genomic diversity of Mucoromycotina.</title>
        <authorList>
            <person name="Muszewska A."/>
            <person name="Okrasinska A."/>
            <person name="Steczkiewicz K."/>
            <person name="Drgas O."/>
            <person name="Orlowska M."/>
            <person name="Perlinska-Lenart U."/>
            <person name="Aleksandrzak-Piekarczyk T."/>
            <person name="Szatraj K."/>
            <person name="Zielenkiewicz U."/>
            <person name="Pilsyk S."/>
            <person name="Malc E."/>
            <person name="Mieczkowski P."/>
            <person name="Kruszewska J.S."/>
            <person name="Biernat P."/>
            <person name="Pawlowska J."/>
        </authorList>
    </citation>
    <scope>NUCLEOTIDE SEQUENCE</scope>
    <source>
        <strain evidence="12">WA0000017839</strain>
    </source>
</reference>
<keyword evidence="13" id="KW-1185">Reference proteome</keyword>
<feature type="domain" description="Helicase ATP-binding" evidence="10">
    <location>
        <begin position="94"/>
        <end position="262"/>
    </location>
</feature>
<comment type="similarity">
    <text evidence="2 8">Belongs to the DEAD box helicase family. DEAH subfamily. FANCM sub-subfamily.</text>
</comment>
<feature type="compositionally biased region" description="Polar residues" evidence="9">
    <location>
        <begin position="1"/>
        <end position="16"/>
    </location>
</feature>
<keyword evidence="6" id="KW-0067">ATP-binding</keyword>
<dbReference type="GO" id="GO:0009378">
    <property type="term" value="F:four-way junction helicase activity"/>
    <property type="evidence" value="ECO:0007669"/>
    <property type="project" value="TreeGrafter"/>
</dbReference>
<evidence type="ECO:0000313" key="12">
    <source>
        <dbReference type="EMBL" id="KAG2213388.1"/>
    </source>
</evidence>
<dbReference type="PANTHER" id="PTHR14025">
    <property type="entry name" value="FANCONI ANEMIA GROUP M FANCM FAMILY MEMBER"/>
    <property type="match status" value="1"/>
</dbReference>
<dbReference type="InterPro" id="IPR027417">
    <property type="entry name" value="P-loop_NTPase"/>
</dbReference>
<keyword evidence="4" id="KW-0378">Hydrolase</keyword>
<dbReference type="SMART" id="SM00490">
    <property type="entry name" value="HELICc"/>
    <property type="match status" value="1"/>
</dbReference>